<dbReference type="PANTHER" id="PTHR34796:SF1">
    <property type="entry name" value="EXPRESSED PROTEIN"/>
    <property type="match status" value="1"/>
</dbReference>
<proteinExistence type="predicted"/>
<sequence length="179" mass="21323">MYPEALIDYLVYFHADRDYFECHEVLEEYWKSLPKEERNEMWVGLIQIAVGLYHHRRGNFAGAEKMIAGALKRLDAAELDQYGFFGQELIDRLIVRKQEIHERKPYTDMNLPIRPDKLLRACEIRCSKRNVRWLSTSDLQNEFLLHKHTLRNRSEVIKAREAELKRRRNRSTSSSDTCP</sequence>
<dbReference type="PANTHER" id="PTHR34796">
    <property type="entry name" value="EXPRESSED PROTEIN"/>
    <property type="match status" value="1"/>
</dbReference>
<reference evidence="1 4" key="2">
    <citation type="submission" date="2021-08" db="EMBL/GenBank/DDBJ databases">
        <title>Complete genome sequence of the strain Aneurinibacillus thermoaerophilus CCM 8960.</title>
        <authorList>
            <person name="Musilova J."/>
            <person name="Kourilova X."/>
            <person name="Pernicova I."/>
            <person name="Bezdicek M."/>
            <person name="Lengerova M."/>
            <person name="Obruca S."/>
            <person name="Sedlar K."/>
        </authorList>
    </citation>
    <scope>NUCLEOTIDE SEQUENCE [LARGE SCALE GENOMIC DNA]</scope>
    <source>
        <strain evidence="1 4">CCM 8960</strain>
    </source>
</reference>
<keyword evidence="4" id="KW-1185">Reference proteome</keyword>
<dbReference type="GeneID" id="97141544"/>
<gene>
    <name evidence="1" type="ORF">K3F53_09200</name>
    <name evidence="2" type="ORF">SAMN04489735_100886</name>
</gene>
<evidence type="ECO:0000313" key="4">
    <source>
        <dbReference type="Proteomes" id="UP000826616"/>
    </source>
</evidence>
<evidence type="ECO:0000313" key="1">
    <source>
        <dbReference type="EMBL" id="QYY44322.1"/>
    </source>
</evidence>
<dbReference type="SUPFAM" id="SSF140663">
    <property type="entry name" value="TTHA0068-like"/>
    <property type="match status" value="1"/>
</dbReference>
<protein>
    <submittedName>
        <fullName evidence="1">DUF309 domain-containing protein</fullName>
    </submittedName>
</protein>
<dbReference type="EMBL" id="FNDE01000008">
    <property type="protein sequence ID" value="SDH01900.1"/>
    <property type="molecule type" value="Genomic_DNA"/>
</dbReference>
<dbReference type="Gene3D" id="1.10.3450.10">
    <property type="entry name" value="TTHA0068-like"/>
    <property type="match status" value="1"/>
</dbReference>
<name>A0A1G7Z174_ANETH</name>
<organism evidence="2 3">
    <name type="scientific">Aneurinibacillus thermoaerophilus</name>
    <dbReference type="NCBI Taxonomy" id="143495"/>
    <lineage>
        <taxon>Bacteria</taxon>
        <taxon>Bacillati</taxon>
        <taxon>Bacillota</taxon>
        <taxon>Bacilli</taxon>
        <taxon>Bacillales</taxon>
        <taxon>Paenibacillaceae</taxon>
        <taxon>Aneurinibacillus group</taxon>
        <taxon>Aneurinibacillus</taxon>
    </lineage>
</organism>
<dbReference type="Proteomes" id="UP000198956">
    <property type="component" value="Unassembled WGS sequence"/>
</dbReference>
<dbReference type="OrthoDB" id="165483at2"/>
<reference evidence="2 3" key="1">
    <citation type="submission" date="2016-10" db="EMBL/GenBank/DDBJ databases">
        <authorList>
            <person name="de Groot N.N."/>
        </authorList>
    </citation>
    <scope>NUCLEOTIDE SEQUENCE [LARGE SCALE GENOMIC DNA]</scope>
    <source>
        <strain evidence="2 3">L 420-91</strain>
    </source>
</reference>
<dbReference type="RefSeq" id="WP_057898859.1">
    <property type="nucleotide sequence ID" value="NZ_CP080764.1"/>
</dbReference>
<evidence type="ECO:0000313" key="3">
    <source>
        <dbReference type="Proteomes" id="UP000198956"/>
    </source>
</evidence>
<dbReference type="AlphaFoldDB" id="A0A1G7Z174"/>
<dbReference type="Proteomes" id="UP000826616">
    <property type="component" value="Chromosome"/>
</dbReference>
<dbReference type="InterPro" id="IPR005500">
    <property type="entry name" value="DUF309"/>
</dbReference>
<dbReference type="InterPro" id="IPR023203">
    <property type="entry name" value="TTHA0068_sf"/>
</dbReference>
<accession>A0A1G7Z174</accession>
<dbReference type="EMBL" id="CP080764">
    <property type="protein sequence ID" value="QYY44322.1"/>
    <property type="molecule type" value="Genomic_DNA"/>
</dbReference>
<evidence type="ECO:0000313" key="2">
    <source>
        <dbReference type="EMBL" id="SDH01900.1"/>
    </source>
</evidence>
<dbReference type="Pfam" id="PF03745">
    <property type="entry name" value="DUF309"/>
    <property type="match status" value="1"/>
</dbReference>